<dbReference type="NCBIfam" id="TIGR02647">
    <property type="entry name" value="DNA"/>
    <property type="match status" value="1"/>
</dbReference>
<dbReference type="KEGG" id="asem:NNL22_00570"/>
<reference evidence="1" key="1">
    <citation type="submission" date="2022-07" db="EMBL/GenBank/DDBJ databases">
        <title>Alkalimarinus sp. nov., isolated from gut of a Alitta virens.</title>
        <authorList>
            <person name="Yang A.I."/>
            <person name="Shin N.-R."/>
        </authorList>
    </citation>
    <scope>NUCLEOTIDE SEQUENCE</scope>
    <source>
        <strain evidence="1">FA028</strain>
    </source>
</reference>
<dbReference type="InterPro" id="IPR013468">
    <property type="entry name" value="CHP02647"/>
</dbReference>
<dbReference type="Pfam" id="PF18918">
    <property type="entry name" value="DUF5669"/>
    <property type="match status" value="1"/>
</dbReference>
<dbReference type="AlphaFoldDB" id="A0A9E8HSU6"/>
<sequence>MPFKPDLVDEVNVLIKFKDSTQEGIKVHKTAAPNLIAATERLFDKGMITQKDGGYLTPRGLIAVEHAHTLHDLLSSTAE</sequence>
<organism evidence="1 2">
    <name type="scientific">Alkalimarinus sediminis</name>
    <dbReference type="NCBI Taxonomy" id="1632866"/>
    <lineage>
        <taxon>Bacteria</taxon>
        <taxon>Pseudomonadati</taxon>
        <taxon>Pseudomonadota</taxon>
        <taxon>Gammaproteobacteria</taxon>
        <taxon>Alteromonadales</taxon>
        <taxon>Alteromonadaceae</taxon>
        <taxon>Alkalimarinus</taxon>
    </lineage>
</organism>
<keyword evidence="2" id="KW-1185">Reference proteome</keyword>
<accession>A0A9E8HSU6</accession>
<name>A0A9E8HSU6_9ALTE</name>
<protein>
    <submittedName>
        <fullName evidence="1">TIGR02647 family protein</fullName>
    </submittedName>
</protein>
<gene>
    <name evidence="1" type="ORF">NNL22_00570</name>
</gene>
<evidence type="ECO:0000313" key="1">
    <source>
        <dbReference type="EMBL" id="UZW75134.1"/>
    </source>
</evidence>
<dbReference type="Proteomes" id="UP001164472">
    <property type="component" value="Chromosome"/>
</dbReference>
<dbReference type="EMBL" id="CP101527">
    <property type="protein sequence ID" value="UZW75134.1"/>
    <property type="molecule type" value="Genomic_DNA"/>
</dbReference>
<evidence type="ECO:0000313" key="2">
    <source>
        <dbReference type="Proteomes" id="UP001164472"/>
    </source>
</evidence>
<dbReference type="RefSeq" id="WP_251811062.1">
    <property type="nucleotide sequence ID" value="NZ_CP101527.1"/>
</dbReference>
<proteinExistence type="predicted"/>